<dbReference type="PANTHER" id="PTHR47331">
    <property type="entry name" value="PHD-TYPE DOMAIN-CONTAINING PROTEIN"/>
    <property type="match status" value="1"/>
</dbReference>
<organism evidence="2 3">
    <name type="scientific">Brenthis ino</name>
    <name type="common">lesser marbled fritillary</name>
    <dbReference type="NCBI Taxonomy" id="405034"/>
    <lineage>
        <taxon>Eukaryota</taxon>
        <taxon>Metazoa</taxon>
        <taxon>Ecdysozoa</taxon>
        <taxon>Arthropoda</taxon>
        <taxon>Hexapoda</taxon>
        <taxon>Insecta</taxon>
        <taxon>Pterygota</taxon>
        <taxon>Neoptera</taxon>
        <taxon>Endopterygota</taxon>
        <taxon>Lepidoptera</taxon>
        <taxon>Glossata</taxon>
        <taxon>Ditrysia</taxon>
        <taxon>Papilionoidea</taxon>
        <taxon>Nymphalidae</taxon>
        <taxon>Heliconiinae</taxon>
        <taxon>Argynnini</taxon>
        <taxon>Brenthis</taxon>
    </lineage>
</organism>
<keyword evidence="3" id="KW-1185">Reference proteome</keyword>
<gene>
    <name evidence="2" type="ORF">BINO364_LOCUS5713</name>
</gene>
<dbReference type="OrthoDB" id="5984724at2759"/>
<dbReference type="EMBL" id="OV170233">
    <property type="protein sequence ID" value="CAH0719363.1"/>
    <property type="molecule type" value="Genomic_DNA"/>
</dbReference>
<feature type="non-terminal residue" evidence="2">
    <location>
        <position position="102"/>
    </location>
</feature>
<proteinExistence type="predicted"/>
<dbReference type="Pfam" id="PF18701">
    <property type="entry name" value="DUF5641"/>
    <property type="match status" value="1"/>
</dbReference>
<reference evidence="2" key="1">
    <citation type="submission" date="2021-12" db="EMBL/GenBank/DDBJ databases">
        <authorList>
            <person name="Martin H S."/>
        </authorList>
    </citation>
    <scope>NUCLEOTIDE SEQUENCE</scope>
</reference>
<dbReference type="Proteomes" id="UP000838878">
    <property type="component" value="Chromosome 13"/>
</dbReference>
<dbReference type="InterPro" id="IPR040676">
    <property type="entry name" value="DUF5641"/>
</dbReference>
<dbReference type="AlphaFoldDB" id="A0A8J9VCL9"/>
<evidence type="ECO:0000259" key="1">
    <source>
        <dbReference type="Pfam" id="PF18701"/>
    </source>
</evidence>
<feature type="domain" description="DUF5641" evidence="1">
    <location>
        <begin position="5"/>
        <end position="98"/>
    </location>
</feature>
<evidence type="ECO:0000313" key="2">
    <source>
        <dbReference type="EMBL" id="CAH0719363.1"/>
    </source>
</evidence>
<protein>
    <recommendedName>
        <fullName evidence="1">DUF5641 domain-containing protein</fullName>
    </recommendedName>
</protein>
<evidence type="ECO:0000313" key="3">
    <source>
        <dbReference type="Proteomes" id="UP000838878"/>
    </source>
</evidence>
<name>A0A8J9VCL9_9NEOP</name>
<accession>A0A8J9VCL9</accession>
<sequence length="102" mass="12333">MSTLRRWQLVQRMVQHFWRRRKQEYLTQFFQRQKWAARIPEFKEGNIVLIKEDNLPLAKWLYGKIIQLHPGKDNLTRVVSIRCKDTTIKRPTSKLCLLPVEA</sequence>